<dbReference type="Pfam" id="PF05050">
    <property type="entry name" value="Methyltransf_21"/>
    <property type="match status" value="1"/>
</dbReference>
<name>A0A0E9LTN0_9BACT</name>
<dbReference type="Gene3D" id="3.40.50.150">
    <property type="entry name" value="Vaccinia Virus protein VP39"/>
    <property type="match status" value="1"/>
</dbReference>
<dbReference type="GO" id="GO:0008168">
    <property type="term" value="F:methyltransferase activity"/>
    <property type="evidence" value="ECO:0007669"/>
    <property type="project" value="UniProtKB-KW"/>
</dbReference>
<keyword evidence="2" id="KW-0489">Methyltransferase</keyword>
<accession>A0A0E9LTN0</accession>
<comment type="caution">
    <text evidence="2">The sequence shown here is derived from an EMBL/GenBank/DDBJ whole genome shotgun (WGS) entry which is preliminary data.</text>
</comment>
<keyword evidence="3" id="KW-1185">Reference proteome</keyword>
<evidence type="ECO:0000313" key="3">
    <source>
        <dbReference type="Proteomes" id="UP000032900"/>
    </source>
</evidence>
<dbReference type="SUPFAM" id="SSF53335">
    <property type="entry name" value="S-adenosyl-L-methionine-dependent methyltransferases"/>
    <property type="match status" value="1"/>
</dbReference>
<dbReference type="STRING" id="1236989.JCM15548_1589"/>
<gene>
    <name evidence="2" type="ORF">JCM15548_1589</name>
</gene>
<dbReference type="RefSeq" id="WP_062122291.1">
    <property type="nucleotide sequence ID" value="NZ_BAZW01000003.1"/>
</dbReference>
<dbReference type="GO" id="GO:0032259">
    <property type="term" value="P:methylation"/>
    <property type="evidence" value="ECO:0007669"/>
    <property type="project" value="UniProtKB-KW"/>
</dbReference>
<dbReference type="PANTHER" id="PTHR32026:SF10">
    <property type="entry name" value="METHYLTRANSFERASE-LIKE PROTEIN 24-RELATED"/>
    <property type="match status" value="1"/>
</dbReference>
<dbReference type="EMBL" id="BAZW01000003">
    <property type="protein sequence ID" value="GAO28486.1"/>
    <property type="molecule type" value="Genomic_DNA"/>
</dbReference>
<evidence type="ECO:0000313" key="2">
    <source>
        <dbReference type="EMBL" id="GAO28486.1"/>
    </source>
</evidence>
<sequence>MSLQKMLHPVLVKVKKHGQLLSGKYNHLKKQVKCPSEWYGNTYGGFYVCPDQLSPESIVYSIGIGRDISFDKSILAQHHCQVFGFDPTPNSISWVKENPTPKGFRFFPYGLGKTNTTQQFYLPKNPNEVSGSIVEQSNVSTQNTVPVEIKTLHTIARELKHSYIDVLKMDIEGSEYEVIDSIIDSHLPIHQLLIEFHDRLFQDGHSRTQNAVKKLNAAGYKVFAVSDNLQEVSFIKI</sequence>
<dbReference type="AlphaFoldDB" id="A0A0E9LTN0"/>
<feature type="domain" description="Methyltransferase FkbM" evidence="1">
    <location>
        <begin position="77"/>
        <end position="221"/>
    </location>
</feature>
<dbReference type="Proteomes" id="UP000032900">
    <property type="component" value="Unassembled WGS sequence"/>
</dbReference>
<proteinExistence type="predicted"/>
<dbReference type="OrthoDB" id="9812600at2"/>
<evidence type="ECO:0000259" key="1">
    <source>
        <dbReference type="Pfam" id="PF05050"/>
    </source>
</evidence>
<dbReference type="InterPro" id="IPR029063">
    <property type="entry name" value="SAM-dependent_MTases_sf"/>
</dbReference>
<dbReference type="InterPro" id="IPR026913">
    <property type="entry name" value="METTL24"/>
</dbReference>
<dbReference type="PANTHER" id="PTHR32026">
    <property type="entry name" value="METHYLTRANSFERASE-LIKE PROTEIN 24"/>
    <property type="match status" value="1"/>
</dbReference>
<reference evidence="2 3" key="1">
    <citation type="journal article" date="2015" name="Microbes Environ.">
        <title>Distribution and evolution of nitrogen fixation genes in the phylum bacteroidetes.</title>
        <authorList>
            <person name="Inoue J."/>
            <person name="Oshima K."/>
            <person name="Suda W."/>
            <person name="Sakamoto M."/>
            <person name="Iino T."/>
            <person name="Noda S."/>
            <person name="Hongoh Y."/>
            <person name="Hattori M."/>
            <person name="Ohkuma M."/>
        </authorList>
    </citation>
    <scope>NUCLEOTIDE SEQUENCE [LARGE SCALE GENOMIC DNA]</scope>
    <source>
        <strain evidence="2">JCM 15548</strain>
    </source>
</reference>
<keyword evidence="2" id="KW-0808">Transferase</keyword>
<dbReference type="InterPro" id="IPR006342">
    <property type="entry name" value="FkbM_mtfrase"/>
</dbReference>
<dbReference type="NCBIfam" id="TIGR01444">
    <property type="entry name" value="fkbM_fam"/>
    <property type="match status" value="1"/>
</dbReference>
<organism evidence="2 3">
    <name type="scientific">Geofilum rubicundum JCM 15548</name>
    <dbReference type="NCBI Taxonomy" id="1236989"/>
    <lineage>
        <taxon>Bacteria</taxon>
        <taxon>Pseudomonadati</taxon>
        <taxon>Bacteroidota</taxon>
        <taxon>Bacteroidia</taxon>
        <taxon>Marinilabiliales</taxon>
        <taxon>Marinilabiliaceae</taxon>
        <taxon>Geofilum</taxon>
    </lineage>
</organism>
<protein>
    <submittedName>
        <fullName evidence="2">Methyltransferase FkbM</fullName>
    </submittedName>
</protein>